<protein>
    <submittedName>
        <fullName evidence="1">Uncharacterized protein</fullName>
    </submittedName>
</protein>
<dbReference type="Proteomes" id="UP000729733">
    <property type="component" value="Unassembled WGS sequence"/>
</dbReference>
<accession>A0A964BRY1</accession>
<organism evidence="1 2">
    <name type="scientific">Waterburya agarophytonicola KI4</name>
    <dbReference type="NCBI Taxonomy" id="2874699"/>
    <lineage>
        <taxon>Bacteria</taxon>
        <taxon>Bacillati</taxon>
        <taxon>Cyanobacteriota</taxon>
        <taxon>Cyanophyceae</taxon>
        <taxon>Pleurocapsales</taxon>
        <taxon>Hyellaceae</taxon>
        <taxon>Waterburya</taxon>
        <taxon>Waterburya agarophytonicola</taxon>
    </lineage>
</organism>
<sequence length="127" mass="15128">MNSDLLFDQYCDDDLTEQFSDYTVSDLRSNLLKLLQTNMIYYYCESLIIEDRCCNKQEIGTILGFDQDSDHHITCDKLPFELLIELKSIKDKIKINNWEREQIIELILNLIVENTLIHSTLRKFTWD</sequence>
<dbReference type="EMBL" id="JADWDC010000028">
    <property type="protein sequence ID" value="MCC0177741.1"/>
    <property type="molecule type" value="Genomic_DNA"/>
</dbReference>
<proteinExistence type="predicted"/>
<name>A0A964BRY1_9CYAN</name>
<keyword evidence="2" id="KW-1185">Reference proteome</keyword>
<dbReference type="RefSeq" id="WP_229640805.1">
    <property type="nucleotide sequence ID" value="NZ_JADWDC010000028.1"/>
</dbReference>
<gene>
    <name evidence="1" type="ORF">I4641_12200</name>
</gene>
<reference evidence="1" key="1">
    <citation type="journal article" date="2021" name="Antonie Van Leeuwenhoek">
        <title>Draft genome and description of Waterburya agarophytonicola gen. nov. sp. nov. (Pleurocapsales, Cyanobacteria): a seaweed symbiont.</title>
        <authorList>
            <person name="Bonthond G."/>
            <person name="Shalygin S."/>
            <person name="Bayer T."/>
            <person name="Weinberger F."/>
        </authorList>
    </citation>
    <scope>NUCLEOTIDE SEQUENCE</scope>
    <source>
        <strain evidence="1">KI4</strain>
    </source>
</reference>
<evidence type="ECO:0000313" key="2">
    <source>
        <dbReference type="Proteomes" id="UP000729733"/>
    </source>
</evidence>
<evidence type="ECO:0000313" key="1">
    <source>
        <dbReference type="EMBL" id="MCC0177741.1"/>
    </source>
</evidence>
<dbReference type="AlphaFoldDB" id="A0A964BRY1"/>
<comment type="caution">
    <text evidence="1">The sequence shown here is derived from an EMBL/GenBank/DDBJ whole genome shotgun (WGS) entry which is preliminary data.</text>
</comment>